<protein>
    <submittedName>
        <fullName evidence="1">Uncharacterized protein</fullName>
    </submittedName>
</protein>
<keyword evidence="2" id="KW-1185">Reference proteome</keyword>
<accession>A0A6M0IL26</accession>
<reference evidence="1 2" key="1">
    <citation type="submission" date="2020-02" db="EMBL/GenBank/DDBJ databases">
        <title>Draft genome sequence of two Spirosoma agri KCTC 52727 and Spirosoma terrae KCTC 52035.</title>
        <authorList>
            <person name="Rojas J."/>
            <person name="Ambika Manirajan B."/>
            <person name="Ratering S."/>
            <person name="Suarez C."/>
            <person name="Schnell S."/>
        </authorList>
    </citation>
    <scope>NUCLEOTIDE SEQUENCE [LARGE SCALE GENOMIC DNA]</scope>
    <source>
        <strain evidence="1 2">KCTC 52727</strain>
    </source>
</reference>
<comment type="caution">
    <text evidence="1">The sequence shown here is derived from an EMBL/GenBank/DDBJ whole genome shotgun (WGS) entry which is preliminary data.</text>
</comment>
<dbReference type="RefSeq" id="WP_164041350.1">
    <property type="nucleotide sequence ID" value="NZ_JAAGNZ010000002.1"/>
</dbReference>
<dbReference type="Gene3D" id="3.20.20.80">
    <property type="entry name" value="Glycosidases"/>
    <property type="match status" value="2"/>
</dbReference>
<evidence type="ECO:0000313" key="2">
    <source>
        <dbReference type="Proteomes" id="UP000477386"/>
    </source>
</evidence>
<gene>
    <name evidence="1" type="ORF">GK091_18350</name>
</gene>
<sequence>MKWFILSVVWIGITITSFFLPEFDTRNSNVYQSQETGSPIIPPISANWAATDGVGRTLPKRASTGDFKRNKYVGIFYFLLHGQYNDKAVYDISAITRANPTSPKFGPETTWHWWGEPEAGYYKADDPWVIRRNLQLLTLAGVDILFFDVTNGDTYLTVVKKICEISIDMRHKGMPTPYICFVTYTRSAQTVATLYEQIYNQNKYSELWFRWQGKPLILGKIGEMTDTGIRDFFTWRYSWAWTNTRNEPHNWQWLDRTPQNYGWDKDPSVPEQIPVAVASHPFDNSIGKSFRQGRQGVINRNGITNVTQNGLYFDEQWKRALQVNPAVVFVSGWNEWVAQRFINRPDSAAKAKPFKFMGKPMKPGQTFFIDLYNEEYNRDIEPMKGGYTDNYYYQLVANIRRFKGIPAPEQATPARTISIDGKFDEWNQVKPAFFDPADDVLHRNWPRADNKINYLNKTGRNDITSCRVTYDKTNAFFYVKTAQKISAATDKNWMLLFVDADQSIKTGWAGYDYLITHTYKGNKSTVNRWNGKAWTPVATGTFRYTNNELELSVPLSALKQTAGKVKIDFHWADNIQQLNNITEFFTNGDSAPDRRFNYSYVN</sequence>
<evidence type="ECO:0000313" key="1">
    <source>
        <dbReference type="EMBL" id="NEU68854.1"/>
    </source>
</evidence>
<proteinExistence type="predicted"/>
<organism evidence="1 2">
    <name type="scientific">Spirosoma agri</name>
    <dbReference type="NCBI Taxonomy" id="1987381"/>
    <lineage>
        <taxon>Bacteria</taxon>
        <taxon>Pseudomonadati</taxon>
        <taxon>Bacteroidota</taxon>
        <taxon>Cytophagia</taxon>
        <taxon>Cytophagales</taxon>
        <taxon>Cytophagaceae</taxon>
        <taxon>Spirosoma</taxon>
    </lineage>
</organism>
<name>A0A6M0IL26_9BACT</name>
<dbReference type="AlphaFoldDB" id="A0A6M0IL26"/>
<dbReference type="EMBL" id="JAAGNZ010000002">
    <property type="protein sequence ID" value="NEU68854.1"/>
    <property type="molecule type" value="Genomic_DNA"/>
</dbReference>
<dbReference type="Proteomes" id="UP000477386">
    <property type="component" value="Unassembled WGS sequence"/>
</dbReference>